<evidence type="ECO:0000313" key="2">
    <source>
        <dbReference type="EMBL" id="SPZ85314.1"/>
    </source>
</evidence>
<organism evidence="2 3">
    <name type="scientific">Sphingobacterium multivorum</name>
    <dbReference type="NCBI Taxonomy" id="28454"/>
    <lineage>
        <taxon>Bacteria</taxon>
        <taxon>Pseudomonadati</taxon>
        <taxon>Bacteroidota</taxon>
        <taxon>Sphingobacteriia</taxon>
        <taxon>Sphingobacteriales</taxon>
        <taxon>Sphingobacteriaceae</taxon>
        <taxon>Sphingobacterium</taxon>
    </lineage>
</organism>
<evidence type="ECO:0000259" key="1">
    <source>
        <dbReference type="Pfam" id="PF02769"/>
    </source>
</evidence>
<protein>
    <submittedName>
        <fullName evidence="2">Phosphoribosylformylglycinamidine synthase</fullName>
    </submittedName>
</protein>
<dbReference type="InterPro" id="IPR036676">
    <property type="entry name" value="PurM-like_C_sf"/>
</dbReference>
<dbReference type="Proteomes" id="UP000251241">
    <property type="component" value="Unassembled WGS sequence"/>
</dbReference>
<dbReference type="SUPFAM" id="SSF56042">
    <property type="entry name" value="PurM C-terminal domain-like"/>
    <property type="match status" value="1"/>
</dbReference>
<dbReference type="PANTHER" id="PTHR10099:SF1">
    <property type="entry name" value="PHOSPHORIBOSYLFORMYLGLYCINAMIDINE SYNTHASE"/>
    <property type="match status" value="1"/>
</dbReference>
<evidence type="ECO:0000313" key="3">
    <source>
        <dbReference type="Proteomes" id="UP000251241"/>
    </source>
</evidence>
<dbReference type="Gene3D" id="3.90.650.10">
    <property type="entry name" value="PurM-like C-terminal domain"/>
    <property type="match status" value="1"/>
</dbReference>
<dbReference type="EMBL" id="UAUU01000008">
    <property type="protein sequence ID" value="SPZ85314.1"/>
    <property type="molecule type" value="Genomic_DNA"/>
</dbReference>
<gene>
    <name evidence="2" type="ORF">NCTC11343_01875</name>
</gene>
<name>A0A2X2IVH8_SPHMU</name>
<sequence length="79" mass="8639">MIDLDALPVGDPTLSAKEIIGNESQERMGLVIAEDDIDTLKRVADRERAPMYTVGDVTGDHRFTFESKSTGEKTNGLCP</sequence>
<proteinExistence type="predicted"/>
<dbReference type="AlphaFoldDB" id="A0A2X2IVH8"/>
<dbReference type="Pfam" id="PF02769">
    <property type="entry name" value="AIRS_C"/>
    <property type="match status" value="1"/>
</dbReference>
<feature type="domain" description="PurM-like C-terminal" evidence="1">
    <location>
        <begin position="2"/>
        <end position="65"/>
    </location>
</feature>
<dbReference type="GO" id="GO:0004642">
    <property type="term" value="F:phosphoribosylformylglycinamidine synthase activity"/>
    <property type="evidence" value="ECO:0007669"/>
    <property type="project" value="TreeGrafter"/>
</dbReference>
<dbReference type="InterPro" id="IPR010918">
    <property type="entry name" value="PurM-like_C_dom"/>
</dbReference>
<reference evidence="2 3" key="1">
    <citation type="submission" date="2018-06" db="EMBL/GenBank/DDBJ databases">
        <authorList>
            <consortium name="Pathogen Informatics"/>
            <person name="Doyle S."/>
        </authorList>
    </citation>
    <scope>NUCLEOTIDE SEQUENCE [LARGE SCALE GENOMIC DNA]</scope>
    <source>
        <strain evidence="2 3">NCTC11343</strain>
    </source>
</reference>
<accession>A0A2X2IVH8</accession>
<dbReference type="PANTHER" id="PTHR10099">
    <property type="entry name" value="PHOSPHORIBOSYLFORMYLGLYCINAMIDINE SYNTHASE"/>
    <property type="match status" value="1"/>
</dbReference>
<dbReference type="GO" id="GO:0005737">
    <property type="term" value="C:cytoplasm"/>
    <property type="evidence" value="ECO:0007669"/>
    <property type="project" value="TreeGrafter"/>
</dbReference>
<dbReference type="GO" id="GO:0006164">
    <property type="term" value="P:purine nucleotide biosynthetic process"/>
    <property type="evidence" value="ECO:0007669"/>
    <property type="project" value="TreeGrafter"/>
</dbReference>